<keyword evidence="1" id="KW-0175">Coiled coil</keyword>
<evidence type="ECO:0000256" key="2">
    <source>
        <dbReference type="SAM" id="MobiDB-lite"/>
    </source>
</evidence>
<evidence type="ECO:0000256" key="1">
    <source>
        <dbReference type="SAM" id="Coils"/>
    </source>
</evidence>
<sequence>MDGLDSTRSNAMAFTGSSSHFSDPSSQIRRDQKLSIQQHTGTYIEFSRVQRRTCEEYKAELEEENYHLRSELQTEVDSNRQNERRINQLERDYFRCEQEIQTLNGEIERLENASKEEIVELKSEISSLKSRLYQAKKDIRDKENYISDLEKRLDESEEQVEKLRCRIKTISSRKNSPERGNSPDLYNPNSNLEMATITELANAIDGYLNNTTTGREILADQIKRATRQI</sequence>
<dbReference type="VEuPathDB" id="FungiDB:FUN_010423"/>
<evidence type="ECO:0000313" key="4">
    <source>
        <dbReference type="Proteomes" id="UP000233469"/>
    </source>
</evidence>
<gene>
    <name evidence="3" type="ORF">RhiirC2_798337</name>
</gene>
<organism evidence="3 4">
    <name type="scientific">Rhizophagus irregularis</name>
    <dbReference type="NCBI Taxonomy" id="588596"/>
    <lineage>
        <taxon>Eukaryota</taxon>
        <taxon>Fungi</taxon>
        <taxon>Fungi incertae sedis</taxon>
        <taxon>Mucoromycota</taxon>
        <taxon>Glomeromycotina</taxon>
        <taxon>Glomeromycetes</taxon>
        <taxon>Glomerales</taxon>
        <taxon>Glomeraceae</taxon>
        <taxon>Rhizophagus</taxon>
    </lineage>
</organism>
<dbReference type="Gene3D" id="1.10.287.1490">
    <property type="match status" value="1"/>
</dbReference>
<feature type="coiled-coil region" evidence="1">
    <location>
        <begin position="72"/>
        <end position="173"/>
    </location>
</feature>
<protein>
    <submittedName>
        <fullName evidence="3">Uncharacterized protein</fullName>
    </submittedName>
</protein>
<feature type="region of interest" description="Disordered" evidence="2">
    <location>
        <begin position="1"/>
        <end position="33"/>
    </location>
</feature>
<dbReference type="Proteomes" id="UP000233469">
    <property type="component" value="Unassembled WGS sequence"/>
</dbReference>
<reference evidence="3 4" key="2">
    <citation type="submission" date="2017-10" db="EMBL/GenBank/DDBJ databases">
        <title>Extensive intraspecific genome diversity in a model arbuscular mycorrhizal fungus.</title>
        <authorList>
            <person name="Chen E.C.H."/>
            <person name="Morin E."/>
            <person name="Baudet D."/>
            <person name="Noel J."/>
            <person name="Ndikumana S."/>
            <person name="Charron P."/>
            <person name="St-Onge C."/>
            <person name="Giorgi J."/>
            <person name="Grigoriev I.V."/>
            <person name="Roux C."/>
            <person name="Martin F.M."/>
            <person name="Corradi N."/>
        </authorList>
    </citation>
    <scope>NUCLEOTIDE SEQUENCE [LARGE SCALE GENOMIC DNA]</scope>
    <source>
        <strain evidence="3 4">C2</strain>
    </source>
</reference>
<reference evidence="3 4" key="1">
    <citation type="submission" date="2016-04" db="EMBL/GenBank/DDBJ databases">
        <title>Genome analyses suggest a sexual origin of heterokaryosis in a supposedly ancient asexual fungus.</title>
        <authorList>
            <person name="Ropars J."/>
            <person name="Sedzielewska K."/>
            <person name="Noel J."/>
            <person name="Charron P."/>
            <person name="Farinelli L."/>
            <person name="Marton T."/>
            <person name="Kruger M."/>
            <person name="Pelin A."/>
            <person name="Brachmann A."/>
            <person name="Corradi N."/>
        </authorList>
    </citation>
    <scope>NUCLEOTIDE SEQUENCE [LARGE SCALE GENOMIC DNA]</scope>
    <source>
        <strain evidence="3 4">C2</strain>
    </source>
</reference>
<comment type="caution">
    <text evidence="3">The sequence shown here is derived from an EMBL/GenBank/DDBJ whole genome shotgun (WGS) entry which is preliminary data.</text>
</comment>
<proteinExistence type="predicted"/>
<feature type="non-terminal residue" evidence="3">
    <location>
        <position position="229"/>
    </location>
</feature>
<dbReference type="EMBL" id="LLXL01004553">
    <property type="protein sequence ID" value="PKK57276.1"/>
    <property type="molecule type" value="Genomic_DNA"/>
</dbReference>
<name>A0A2N1M6K5_9GLOM</name>
<accession>A0A2N1M6K5</accession>
<feature type="compositionally biased region" description="Polar residues" evidence="2">
    <location>
        <begin position="1"/>
        <end position="27"/>
    </location>
</feature>
<dbReference type="AlphaFoldDB" id="A0A2N1M6K5"/>
<dbReference type="SUPFAM" id="SSF57997">
    <property type="entry name" value="Tropomyosin"/>
    <property type="match status" value="1"/>
</dbReference>
<evidence type="ECO:0000313" key="3">
    <source>
        <dbReference type="EMBL" id="PKK57276.1"/>
    </source>
</evidence>